<dbReference type="EMBL" id="LAZL01000002">
    <property type="protein sequence ID" value="KMT66830.1"/>
    <property type="molecule type" value="Genomic_DNA"/>
</dbReference>
<dbReference type="PANTHER" id="PTHR47112:SF1">
    <property type="entry name" value="PX DOMAIN-CONTAINING PROTEIN"/>
    <property type="match status" value="1"/>
</dbReference>
<evidence type="ECO:0000313" key="1">
    <source>
        <dbReference type="EMBL" id="KMT66830.1"/>
    </source>
</evidence>
<dbReference type="Pfam" id="PF05708">
    <property type="entry name" value="Peptidase_C92"/>
    <property type="match status" value="1"/>
</dbReference>
<reference evidence="1 2" key="1">
    <citation type="submission" date="2015-04" db="EMBL/GenBank/DDBJ databases">
        <title>Draft Genome Sequence of the Novel Agar-Digesting Marine Bacterium Q1.</title>
        <authorList>
            <person name="Li Y."/>
            <person name="Li D."/>
            <person name="Chen G."/>
            <person name="Du Z."/>
        </authorList>
    </citation>
    <scope>NUCLEOTIDE SEQUENCE [LARGE SCALE GENOMIC DNA]</scope>
    <source>
        <strain evidence="1 2">Q1</strain>
    </source>
</reference>
<dbReference type="AlphaFoldDB" id="A0A0J8GVL7"/>
<keyword evidence="2" id="KW-1185">Reference proteome</keyword>
<dbReference type="SUPFAM" id="SSF54001">
    <property type="entry name" value="Cysteine proteinases"/>
    <property type="match status" value="1"/>
</dbReference>
<comment type="caution">
    <text evidence="1">The sequence shown here is derived from an EMBL/GenBank/DDBJ whole genome shotgun (WGS) entry which is preliminary data.</text>
</comment>
<dbReference type="PANTHER" id="PTHR47112">
    <property type="entry name" value="PX DOMAIN-CONTAINING PROTEIN"/>
    <property type="match status" value="1"/>
</dbReference>
<protein>
    <recommendedName>
        <fullName evidence="3">Permuted papain-like amidase YaeF/Yiix C92 family enzyme</fullName>
    </recommendedName>
</protein>
<dbReference type="RefSeq" id="WP_048688606.1">
    <property type="nucleotide sequence ID" value="NZ_KQ130482.1"/>
</dbReference>
<dbReference type="Proteomes" id="UP000037600">
    <property type="component" value="Unassembled WGS sequence"/>
</dbReference>
<dbReference type="Gene3D" id="3.90.1720.10">
    <property type="entry name" value="endopeptidase domain like (from Nostoc punctiforme)"/>
    <property type="match status" value="1"/>
</dbReference>
<dbReference type="InterPro" id="IPR024453">
    <property type="entry name" value="Peptidase_C92"/>
</dbReference>
<proteinExistence type="predicted"/>
<organism evidence="1 2">
    <name type="scientific">Catenovulum maritimum</name>
    <dbReference type="NCBI Taxonomy" id="1513271"/>
    <lineage>
        <taxon>Bacteria</taxon>
        <taxon>Pseudomonadati</taxon>
        <taxon>Pseudomonadota</taxon>
        <taxon>Gammaproteobacteria</taxon>
        <taxon>Alteromonadales</taxon>
        <taxon>Alteromonadaceae</taxon>
        <taxon>Catenovulum</taxon>
    </lineage>
</organism>
<dbReference type="OrthoDB" id="2843884at2"/>
<evidence type="ECO:0008006" key="3">
    <source>
        <dbReference type="Google" id="ProtNLM"/>
    </source>
</evidence>
<dbReference type="InterPro" id="IPR038765">
    <property type="entry name" value="Papain-like_cys_pep_sf"/>
</dbReference>
<accession>A0A0J8GVL7</accession>
<gene>
    <name evidence="1" type="ORF">XM47_01570</name>
</gene>
<sequence>MHLSRINIVNTLNNGDLVFFSGKDYISRTIKVVQFSRWSHVAMVIRPQCFNYEPIILESSGKMGQVIMTPLSDRMISYRGKIGIRYLSGVEFSDEEMYQLKLAQFDFYGRPFETKKFEMLKACFRPFSNKEEDLETVFCSELVAELYQVMGLISEDHNSNNFTPRSLSRQVPLLRGELSKMRIFK</sequence>
<name>A0A0J8GVL7_9ALTE</name>
<evidence type="ECO:0000313" key="2">
    <source>
        <dbReference type="Proteomes" id="UP000037600"/>
    </source>
</evidence>